<reference evidence="1 2" key="1">
    <citation type="submission" date="2016-12" db="EMBL/GenBank/DDBJ databases">
        <title>Diversity of luminous bacteria.</title>
        <authorList>
            <person name="Yoshizawa S."/>
            <person name="Kogure K."/>
        </authorList>
    </citation>
    <scope>NUCLEOTIDE SEQUENCE [LARGE SCALE GENOMIC DNA]</scope>
    <source>
        <strain evidence="1 2">LC1-200</strain>
    </source>
</reference>
<dbReference type="AlphaFoldDB" id="A0A2S7VY93"/>
<gene>
    <name evidence="1" type="ORF">BTO08_03425</name>
</gene>
<dbReference type="Proteomes" id="UP000238730">
    <property type="component" value="Unassembled WGS sequence"/>
</dbReference>
<name>A0A2S7VY93_PHOAN</name>
<evidence type="ECO:0000313" key="2">
    <source>
        <dbReference type="Proteomes" id="UP000238730"/>
    </source>
</evidence>
<evidence type="ECO:0000313" key="1">
    <source>
        <dbReference type="EMBL" id="PQJ66544.1"/>
    </source>
</evidence>
<dbReference type="EMBL" id="MSCJ01000001">
    <property type="protein sequence ID" value="PQJ66544.1"/>
    <property type="molecule type" value="Genomic_DNA"/>
</dbReference>
<proteinExistence type="predicted"/>
<dbReference type="RefSeq" id="WP_105059901.1">
    <property type="nucleotide sequence ID" value="NZ_MSCJ01000001.1"/>
</dbReference>
<accession>A0A2S7VY93</accession>
<comment type="caution">
    <text evidence="1">The sequence shown here is derived from an EMBL/GenBank/DDBJ whole genome shotgun (WGS) entry which is preliminary data.</text>
</comment>
<protein>
    <submittedName>
        <fullName evidence="1">Uncharacterized protein</fullName>
    </submittedName>
</protein>
<sequence length="72" mass="8034">MSTFTIAPVYLVNNNAKKMRYAQAEIPATQPRVNQENSEKKISTIMTFSGYDNRGEIQPKAPTKGCTININV</sequence>
<dbReference type="OrthoDB" id="5824896at2"/>
<organism evidence="1 2">
    <name type="scientific">Photobacterium angustum</name>
    <dbReference type="NCBI Taxonomy" id="661"/>
    <lineage>
        <taxon>Bacteria</taxon>
        <taxon>Pseudomonadati</taxon>
        <taxon>Pseudomonadota</taxon>
        <taxon>Gammaproteobacteria</taxon>
        <taxon>Vibrionales</taxon>
        <taxon>Vibrionaceae</taxon>
        <taxon>Photobacterium</taxon>
    </lineage>
</organism>